<proteinExistence type="predicted"/>
<feature type="compositionally biased region" description="Low complexity" evidence="1">
    <location>
        <begin position="75"/>
        <end position="89"/>
    </location>
</feature>
<evidence type="ECO:0000256" key="1">
    <source>
        <dbReference type="SAM" id="MobiDB-lite"/>
    </source>
</evidence>
<dbReference type="EMBL" id="CFOH01000067">
    <property type="protein sequence ID" value="CFE47250.1"/>
    <property type="molecule type" value="Genomic_DNA"/>
</dbReference>
<dbReference type="Proteomes" id="UP000048289">
    <property type="component" value="Unassembled WGS sequence"/>
</dbReference>
<gene>
    <name evidence="2" type="ORF">ERS007681_01118</name>
    <name evidence="3" type="ORF">ERS007688_00683</name>
</gene>
<dbReference type="Proteomes" id="UP000046947">
    <property type="component" value="Unassembled WGS sequence"/>
</dbReference>
<protein>
    <submittedName>
        <fullName evidence="3">Uncharacterized protein</fullName>
    </submittedName>
</protein>
<feature type="region of interest" description="Disordered" evidence="1">
    <location>
        <begin position="71"/>
        <end position="95"/>
    </location>
</feature>
<feature type="region of interest" description="Disordered" evidence="1">
    <location>
        <begin position="1"/>
        <end position="41"/>
    </location>
</feature>
<dbReference type="AlphaFoldDB" id="A0A654THQ3"/>
<accession>A0A654THQ3</accession>
<evidence type="ECO:0000313" key="5">
    <source>
        <dbReference type="Proteomes" id="UP000048289"/>
    </source>
</evidence>
<dbReference type="EMBL" id="CFOE01000102">
    <property type="protein sequence ID" value="CFE38739.1"/>
    <property type="molecule type" value="Genomic_DNA"/>
</dbReference>
<evidence type="ECO:0000313" key="4">
    <source>
        <dbReference type="Proteomes" id="UP000046947"/>
    </source>
</evidence>
<name>A0A654THQ3_MYCTX</name>
<evidence type="ECO:0000313" key="3">
    <source>
        <dbReference type="EMBL" id="CFE47250.1"/>
    </source>
</evidence>
<organism evidence="3 4">
    <name type="scientific">Mycobacterium tuberculosis</name>
    <dbReference type="NCBI Taxonomy" id="1773"/>
    <lineage>
        <taxon>Bacteria</taxon>
        <taxon>Bacillati</taxon>
        <taxon>Actinomycetota</taxon>
        <taxon>Actinomycetes</taxon>
        <taxon>Mycobacteriales</taxon>
        <taxon>Mycobacteriaceae</taxon>
        <taxon>Mycobacterium</taxon>
        <taxon>Mycobacterium tuberculosis complex</taxon>
    </lineage>
</organism>
<evidence type="ECO:0000313" key="2">
    <source>
        <dbReference type="EMBL" id="CFE38739.1"/>
    </source>
</evidence>
<sequence>MAKRSPTMMTAPGVASRSPTAPVARSSSAAGSPPGTVLISRPDILCRPPVAKGAIVYTGTRCLRAALRNRRNTIGDSSSGSNPTSSTTGADSKSA</sequence>
<feature type="compositionally biased region" description="Low complexity" evidence="1">
    <location>
        <begin position="26"/>
        <end position="35"/>
    </location>
</feature>
<reference evidence="4 5" key="1">
    <citation type="submission" date="2015-03" db="EMBL/GenBank/DDBJ databases">
        <authorList>
            <consortium name="Pathogen Informatics"/>
        </authorList>
    </citation>
    <scope>NUCLEOTIDE SEQUENCE [LARGE SCALE GENOMIC DNA]</scope>
    <source>
        <strain evidence="2 5">G09901357</strain>
        <strain evidence="3 4">H09601792</strain>
    </source>
</reference>